<dbReference type="SMART" id="SM00138">
    <property type="entry name" value="MeTrc"/>
    <property type="match status" value="1"/>
</dbReference>
<dbReference type="AlphaFoldDB" id="A0A2Z2KMW8"/>
<dbReference type="KEGG" id="pdh:B9T62_11855"/>
<reference evidence="2 3" key="1">
    <citation type="submission" date="2017-06" db="EMBL/GenBank/DDBJ databases">
        <title>Complete genome sequence of Paenibacillus donghaensis KCTC 13049T isolated from East Sea sediment, South Korea.</title>
        <authorList>
            <person name="Jung B.K."/>
            <person name="Hong S.-J."/>
            <person name="Shin J.-H."/>
        </authorList>
    </citation>
    <scope>NUCLEOTIDE SEQUENCE [LARGE SCALE GENOMIC DNA]</scope>
    <source>
        <strain evidence="2 3">KCTC 13049</strain>
    </source>
</reference>
<dbReference type="Pfam" id="PF01739">
    <property type="entry name" value="CheR"/>
    <property type="match status" value="1"/>
</dbReference>
<dbReference type="SUPFAM" id="SSF53335">
    <property type="entry name" value="S-adenosyl-L-methionine-dependent methyltransferases"/>
    <property type="match status" value="1"/>
</dbReference>
<organism evidence="2 3">
    <name type="scientific">Paenibacillus donghaensis</name>
    <dbReference type="NCBI Taxonomy" id="414771"/>
    <lineage>
        <taxon>Bacteria</taxon>
        <taxon>Bacillati</taxon>
        <taxon>Bacillota</taxon>
        <taxon>Bacilli</taxon>
        <taxon>Bacillales</taxon>
        <taxon>Paenibacillaceae</taxon>
        <taxon>Paenibacillus</taxon>
    </lineage>
</organism>
<dbReference type="Proteomes" id="UP000249890">
    <property type="component" value="Chromosome"/>
</dbReference>
<dbReference type="OrthoDB" id="9816309at2"/>
<protein>
    <recommendedName>
        <fullName evidence="1">CheR-type methyltransferase domain-containing protein</fullName>
    </recommendedName>
</protein>
<dbReference type="PROSITE" id="PS50123">
    <property type="entry name" value="CHER"/>
    <property type="match status" value="1"/>
</dbReference>
<dbReference type="PANTHER" id="PTHR24422">
    <property type="entry name" value="CHEMOTAXIS PROTEIN METHYLTRANSFERASE"/>
    <property type="match status" value="1"/>
</dbReference>
<dbReference type="Pfam" id="PF03705">
    <property type="entry name" value="CheR_N"/>
    <property type="match status" value="1"/>
</dbReference>
<dbReference type="InterPro" id="IPR022641">
    <property type="entry name" value="CheR_N"/>
</dbReference>
<accession>A0A2Z2KMW8</accession>
<evidence type="ECO:0000313" key="2">
    <source>
        <dbReference type="EMBL" id="ASA21411.1"/>
    </source>
</evidence>
<dbReference type="InterPro" id="IPR029063">
    <property type="entry name" value="SAM-dependent_MTases_sf"/>
</dbReference>
<keyword evidence="3" id="KW-1185">Reference proteome</keyword>
<dbReference type="InterPro" id="IPR000780">
    <property type="entry name" value="CheR_MeTrfase"/>
</dbReference>
<dbReference type="InterPro" id="IPR050903">
    <property type="entry name" value="Bact_Chemotaxis_MeTrfase"/>
</dbReference>
<sequence length="279" mass="32119">MVNPKMNRAPIDLLLANLHRLSGFDFSAYNRKHILRRLELRMKLENCADLSQLLGLLLQSPALLNNILEDFSIQVTSLFRDAEFFQEFRNKIVPILRELPEIYIWHAGCSTGEEAYSMAILLTEEGLLEKTHIYATDFNEKAVEQARRGAFPLQHLTDYAENYRLAGGKETLSAYMDTDGESAYFHSALSQAIFFEQHNLVTDGSFHEFHVILCRNVCIYFNTSLQKHVQELFYNSLYPGGLLCLGDQESLISLESNQHFKEFGVTNNIYSKLEHPKRE</sequence>
<dbReference type="EMBL" id="CP021780">
    <property type="protein sequence ID" value="ASA21411.1"/>
    <property type="molecule type" value="Genomic_DNA"/>
</dbReference>
<proteinExistence type="predicted"/>
<evidence type="ECO:0000313" key="3">
    <source>
        <dbReference type="Proteomes" id="UP000249890"/>
    </source>
</evidence>
<gene>
    <name evidence="2" type="ORF">B9T62_11855</name>
</gene>
<dbReference type="SUPFAM" id="SSF47757">
    <property type="entry name" value="Chemotaxis receptor methyltransferase CheR, N-terminal domain"/>
    <property type="match status" value="1"/>
</dbReference>
<feature type="domain" description="CheR-type methyltransferase" evidence="1">
    <location>
        <begin position="1"/>
        <end position="273"/>
    </location>
</feature>
<dbReference type="PANTHER" id="PTHR24422:SF8">
    <property type="entry name" value="CHEMOTAXIS PROTEIN"/>
    <property type="match status" value="1"/>
</dbReference>
<dbReference type="GO" id="GO:0008757">
    <property type="term" value="F:S-adenosylmethionine-dependent methyltransferase activity"/>
    <property type="evidence" value="ECO:0007669"/>
    <property type="project" value="InterPro"/>
</dbReference>
<evidence type="ECO:0000259" key="1">
    <source>
        <dbReference type="PROSITE" id="PS50123"/>
    </source>
</evidence>
<dbReference type="PRINTS" id="PR00996">
    <property type="entry name" value="CHERMTFRASE"/>
</dbReference>
<dbReference type="Gene3D" id="3.40.50.150">
    <property type="entry name" value="Vaccinia Virus protein VP39"/>
    <property type="match status" value="1"/>
</dbReference>
<dbReference type="InterPro" id="IPR022642">
    <property type="entry name" value="CheR_C"/>
</dbReference>
<name>A0A2Z2KMW8_9BACL</name>